<feature type="region of interest" description="Disordered" evidence="1">
    <location>
        <begin position="314"/>
        <end position="433"/>
    </location>
</feature>
<reference evidence="4" key="1">
    <citation type="submission" date="2017-05" db="EMBL/GenBank/DDBJ databases">
        <authorList>
            <person name="Song R."/>
            <person name="Chenine A.L."/>
            <person name="Ruprecht R.M."/>
        </authorList>
    </citation>
    <scope>NUCLEOTIDE SEQUENCE [LARGE SCALE GENOMIC DNA]</scope>
</reference>
<feature type="compositionally biased region" description="Low complexity" evidence="1">
    <location>
        <begin position="228"/>
        <end position="238"/>
    </location>
</feature>
<name>A0A2H1GG50_ZYMTR</name>
<feature type="region of interest" description="Disordered" evidence="1">
    <location>
        <begin position="126"/>
        <end position="172"/>
    </location>
</feature>
<dbReference type="PANTHER" id="PTHR21456:SF1">
    <property type="entry name" value="C2 NT-TYPE DOMAIN-CONTAINING PROTEIN"/>
    <property type="match status" value="1"/>
</dbReference>
<dbReference type="PROSITE" id="PS51840">
    <property type="entry name" value="C2_NT"/>
    <property type="match status" value="1"/>
</dbReference>
<dbReference type="PANTHER" id="PTHR21456">
    <property type="entry name" value="FAMILY WITH SEQUENCE SIMILARITY 102"/>
    <property type="match status" value="1"/>
</dbReference>
<sequence>MAPHLPLSAPSIHRSSRPRFTLHLTLHDLNNVPLVSGTSFIKWHLPHSTSAEHRGRTAKCAIKDHRVTYNYSKSIPVALKVGKGGVLQECRLEMEVVQEYSKGGRGERIVLGEVGLNLAEYVSLNERAGSPDGGGGGGTTTNGGTTMNGAGGGGNTHAQAPPSSAGGGADDGTITRRYLMRSSKINSTLKISILMTHTSGPIDFTAPTLKSAPVFGGIAGIMNTSTPATVAPSSAASPHGIKSRIHAHHHGDGDSDHSSSSSESRPLPPQPNFSASSRETGEMQDMYRRTLAAFWSSGPGELRADECIEDIFAGGDGWGRKGRPTAPATSNTMHNGRGGGQGGSPMGSGTSTPNVGESQGGGGGGGGTGKRDLSSGGGGGGGGGGMRPTWQHTHAQAYQGGGGGGGAGNHQRQASQGRNRAEMASAEARRREGIAGQLEEMDVREDLVSWRISEKAYL</sequence>
<dbReference type="EMBL" id="LT854257">
    <property type="protein sequence ID" value="SMR52536.1"/>
    <property type="molecule type" value="Genomic_DNA"/>
</dbReference>
<feature type="region of interest" description="Disordered" evidence="1">
    <location>
        <begin position="228"/>
        <end position="280"/>
    </location>
</feature>
<dbReference type="InterPro" id="IPR019448">
    <property type="entry name" value="NT-C2"/>
</dbReference>
<feature type="compositionally biased region" description="Gly residues" evidence="1">
    <location>
        <begin position="358"/>
        <end position="368"/>
    </location>
</feature>
<feature type="compositionally biased region" description="Gly residues" evidence="1">
    <location>
        <begin position="375"/>
        <end position="386"/>
    </location>
</feature>
<dbReference type="Proteomes" id="UP000245764">
    <property type="component" value="Chromosome 5"/>
</dbReference>
<feature type="compositionally biased region" description="Gly residues" evidence="1">
    <location>
        <begin position="399"/>
        <end position="408"/>
    </location>
</feature>
<protein>
    <recommendedName>
        <fullName evidence="2">C2 NT-type domain-containing protein</fullName>
    </recommendedName>
</protein>
<dbReference type="InterPro" id="IPR039931">
    <property type="entry name" value="EEIG1/2-like"/>
</dbReference>
<evidence type="ECO:0000313" key="4">
    <source>
        <dbReference type="Proteomes" id="UP000245764"/>
    </source>
</evidence>
<evidence type="ECO:0000313" key="3">
    <source>
        <dbReference type="EMBL" id="SMR52536.1"/>
    </source>
</evidence>
<feature type="compositionally biased region" description="Gly residues" evidence="1">
    <location>
        <begin position="131"/>
        <end position="141"/>
    </location>
</feature>
<gene>
    <name evidence="3" type="ORF">ZT1E4_G5859</name>
</gene>
<accession>A0A2H1GG50</accession>
<proteinExistence type="predicted"/>
<evidence type="ECO:0000256" key="1">
    <source>
        <dbReference type="SAM" id="MobiDB-lite"/>
    </source>
</evidence>
<organism evidence="3 4">
    <name type="scientific">Zymoseptoria tritici ST99CH_1E4</name>
    <dbReference type="NCBI Taxonomy" id="1276532"/>
    <lineage>
        <taxon>Eukaryota</taxon>
        <taxon>Fungi</taxon>
        <taxon>Dikarya</taxon>
        <taxon>Ascomycota</taxon>
        <taxon>Pezizomycotina</taxon>
        <taxon>Dothideomycetes</taxon>
        <taxon>Dothideomycetidae</taxon>
        <taxon>Mycosphaerellales</taxon>
        <taxon>Mycosphaerellaceae</taxon>
        <taxon>Zymoseptoria</taxon>
    </lineage>
</organism>
<feature type="domain" description="C2 NT-type" evidence="2">
    <location>
        <begin position="10"/>
        <end position="197"/>
    </location>
</feature>
<dbReference type="AlphaFoldDB" id="A0A2H1GG50"/>
<feature type="compositionally biased region" description="Gly residues" evidence="1">
    <location>
        <begin position="336"/>
        <end position="346"/>
    </location>
</feature>
<evidence type="ECO:0000259" key="2">
    <source>
        <dbReference type="PROSITE" id="PS51840"/>
    </source>
</evidence>
<dbReference type="Pfam" id="PF10358">
    <property type="entry name" value="NT-C2"/>
    <property type="match status" value="1"/>
</dbReference>